<dbReference type="EMBL" id="FOFR01000018">
    <property type="protein sequence ID" value="SER94955.1"/>
    <property type="molecule type" value="Genomic_DNA"/>
</dbReference>
<reference evidence="3" key="1">
    <citation type="submission" date="2016-10" db="EMBL/GenBank/DDBJ databases">
        <authorList>
            <person name="Varghese N."/>
            <person name="Submissions S."/>
        </authorList>
    </citation>
    <scope>NUCLEOTIDE SEQUENCE [LARGE SCALE GENOMIC DNA]</scope>
    <source>
        <strain evidence="3">CGMCC 4.3525</strain>
    </source>
</reference>
<evidence type="ECO:0000313" key="2">
    <source>
        <dbReference type="EMBL" id="SER94955.1"/>
    </source>
</evidence>
<dbReference type="STRING" id="402600.SAMN05216188_11838"/>
<evidence type="ECO:0000259" key="1">
    <source>
        <dbReference type="Pfam" id="PF19054"/>
    </source>
</evidence>
<dbReference type="InterPro" id="IPR043917">
    <property type="entry name" value="DUF5753"/>
</dbReference>
<dbReference type="Pfam" id="PF13560">
    <property type="entry name" value="HTH_31"/>
    <property type="match status" value="1"/>
</dbReference>
<dbReference type="Gene3D" id="1.10.260.40">
    <property type="entry name" value="lambda repressor-like DNA-binding domains"/>
    <property type="match status" value="1"/>
</dbReference>
<feature type="domain" description="DUF5753" evidence="1">
    <location>
        <begin position="95"/>
        <end position="273"/>
    </location>
</feature>
<dbReference type="GO" id="GO:0003677">
    <property type="term" value="F:DNA binding"/>
    <property type="evidence" value="ECO:0007669"/>
    <property type="project" value="InterPro"/>
</dbReference>
<gene>
    <name evidence="2" type="ORF">SAMN05216188_11838</name>
</gene>
<protein>
    <submittedName>
        <fullName evidence="2">Helix-turn-helix domain-containing protein</fullName>
    </submittedName>
</protein>
<keyword evidence="3" id="KW-1185">Reference proteome</keyword>
<dbReference type="InterPro" id="IPR010982">
    <property type="entry name" value="Lambda_DNA-bd_dom_sf"/>
</dbReference>
<dbReference type="Pfam" id="PF19054">
    <property type="entry name" value="DUF5753"/>
    <property type="match status" value="1"/>
</dbReference>
<proteinExistence type="predicted"/>
<sequence>MATANPLRVELGQRLRALREAAGVKTAAVDSDEVLGWYPGKTSKVETGTRVPGDAEIHRLGTLYGITDAQLADLKALARGARKRTRMPHVADFARSYVLLEQEAEAVDYHDAELIPAVLQAPGYARDLLSQVSHDDLEVRVAERLERGRLLSSANAPRFRAILGEAALHRQPRDRAAALEQLERLLEYCTADQADETRGLRILPFDVGLHPVVGVGFTIVRLSSPAITRVYLEGATAATYLHEPAETDVYASRFERLRALAADRGASATLLRRHIQQLEHRRRNG</sequence>
<dbReference type="AlphaFoldDB" id="A0A1H9TCH7"/>
<dbReference type="RefSeq" id="WP_177221476.1">
    <property type="nucleotide sequence ID" value="NZ_FOFR01000018.1"/>
</dbReference>
<name>A0A1H9TCH7_9PSEU</name>
<organism evidence="2 3">
    <name type="scientific">Lentzea xinjiangensis</name>
    <dbReference type="NCBI Taxonomy" id="402600"/>
    <lineage>
        <taxon>Bacteria</taxon>
        <taxon>Bacillati</taxon>
        <taxon>Actinomycetota</taxon>
        <taxon>Actinomycetes</taxon>
        <taxon>Pseudonocardiales</taxon>
        <taxon>Pseudonocardiaceae</taxon>
        <taxon>Lentzea</taxon>
    </lineage>
</organism>
<dbReference type="Proteomes" id="UP000199352">
    <property type="component" value="Unassembled WGS sequence"/>
</dbReference>
<accession>A0A1H9TCH7</accession>
<evidence type="ECO:0000313" key="3">
    <source>
        <dbReference type="Proteomes" id="UP000199352"/>
    </source>
</evidence>